<evidence type="ECO:0000313" key="2">
    <source>
        <dbReference type="EMBL" id="RXJ52438.1"/>
    </source>
</evidence>
<keyword evidence="3" id="KW-1185">Reference proteome</keyword>
<keyword evidence="1" id="KW-0472">Membrane</keyword>
<dbReference type="Proteomes" id="UP000289792">
    <property type="component" value="Unassembled WGS sequence"/>
</dbReference>
<keyword evidence="1" id="KW-0812">Transmembrane</keyword>
<dbReference type="AlphaFoldDB" id="A0A4Q0XJS7"/>
<dbReference type="OrthoDB" id="1452530at2"/>
<gene>
    <name evidence="2" type="ORF">ESZ48_01700</name>
</gene>
<feature type="transmembrane region" description="Helical" evidence="1">
    <location>
        <begin position="31"/>
        <end position="50"/>
    </location>
</feature>
<name>A0A4Q0XJS7_9FLAO</name>
<dbReference type="RefSeq" id="WP_129015573.1">
    <property type="nucleotide sequence ID" value="NZ_SDDZ01000001.1"/>
</dbReference>
<keyword evidence="1" id="KW-1133">Transmembrane helix</keyword>
<evidence type="ECO:0000256" key="1">
    <source>
        <dbReference type="SAM" id="Phobius"/>
    </source>
</evidence>
<sequence length="353" mass="40872">MNEDLSKNQPPSDEVDLGQLFNAIGRLFERFFRFIGSIFTAIFSVIIFILKVIIDNFKLIFAVLIGAFILGYFIERSQPVVYSSQLLVKPYFDSKYQLINNVNYFNTLIKTQGYEELSNVFKIPLESALELKSFEVKPGPESDNDKAKAYGNFLESIDTSSARTITYKEFIRNRDIYSSVIFEINVESTKKDIFKNLEEGLNRTFRNTYSERMKQRRDTLIAIQKSNILASLTSVDSLSKVYIAVLREESRKGATKISFGEGLSFEPESKSKTKEFELLEREIVLRNKLAKLDEMKVEEDSFFDVVSSFQEVGNITSKFKDRYTILFPLIGFLVLTIIFMIKRTIKYVRGYER</sequence>
<reference evidence="2 3" key="1">
    <citation type="submission" date="2019-01" db="EMBL/GenBank/DDBJ databases">
        <title>Genome sequence of the Antarctic species Gelidibacter gilvus ACAM 158(T).</title>
        <authorList>
            <person name="Bowman J.P."/>
        </authorList>
    </citation>
    <scope>NUCLEOTIDE SEQUENCE [LARGE SCALE GENOMIC DNA]</scope>
    <source>
        <strain evidence="2 3">IC158</strain>
    </source>
</reference>
<comment type="caution">
    <text evidence="2">The sequence shown here is derived from an EMBL/GenBank/DDBJ whole genome shotgun (WGS) entry which is preliminary data.</text>
</comment>
<dbReference type="EMBL" id="SDDZ01000001">
    <property type="protein sequence ID" value="RXJ52438.1"/>
    <property type="molecule type" value="Genomic_DNA"/>
</dbReference>
<feature type="transmembrane region" description="Helical" evidence="1">
    <location>
        <begin position="57"/>
        <end position="74"/>
    </location>
</feature>
<accession>A0A4Q0XJS7</accession>
<protein>
    <submittedName>
        <fullName evidence="2">Uncharacterized protein</fullName>
    </submittedName>
</protein>
<feature type="transmembrane region" description="Helical" evidence="1">
    <location>
        <begin position="323"/>
        <end position="341"/>
    </location>
</feature>
<evidence type="ECO:0000313" key="3">
    <source>
        <dbReference type="Proteomes" id="UP000289792"/>
    </source>
</evidence>
<proteinExistence type="predicted"/>
<organism evidence="2 3">
    <name type="scientific">Gelidibacter gilvus</name>
    <dbReference type="NCBI Taxonomy" id="59602"/>
    <lineage>
        <taxon>Bacteria</taxon>
        <taxon>Pseudomonadati</taxon>
        <taxon>Bacteroidota</taxon>
        <taxon>Flavobacteriia</taxon>
        <taxon>Flavobacteriales</taxon>
        <taxon>Flavobacteriaceae</taxon>
        <taxon>Gelidibacter</taxon>
    </lineage>
</organism>